<organism evidence="1 2">
    <name type="scientific">Melastoma candidum</name>
    <dbReference type="NCBI Taxonomy" id="119954"/>
    <lineage>
        <taxon>Eukaryota</taxon>
        <taxon>Viridiplantae</taxon>
        <taxon>Streptophyta</taxon>
        <taxon>Embryophyta</taxon>
        <taxon>Tracheophyta</taxon>
        <taxon>Spermatophyta</taxon>
        <taxon>Magnoliopsida</taxon>
        <taxon>eudicotyledons</taxon>
        <taxon>Gunneridae</taxon>
        <taxon>Pentapetalae</taxon>
        <taxon>rosids</taxon>
        <taxon>malvids</taxon>
        <taxon>Myrtales</taxon>
        <taxon>Melastomataceae</taxon>
        <taxon>Melastomatoideae</taxon>
        <taxon>Melastomateae</taxon>
        <taxon>Melastoma</taxon>
    </lineage>
</organism>
<evidence type="ECO:0000313" key="1">
    <source>
        <dbReference type="EMBL" id="KAI4370752.1"/>
    </source>
</evidence>
<dbReference type="Proteomes" id="UP001057402">
    <property type="component" value="Chromosome 5"/>
</dbReference>
<sequence length="814" mass="91484">MSRFFARSRPSFRQLEAQNPSSLTADARIVHSLIDVFTGNPFSPDDPRLRGLSLVLTPKVVESVLNGLRSWKVAHRFFSWASNQTGYWHNAYTYNAMASILSRARQNDPMRRLLRDVVDSRCNMSPGALGFLIRCLGNLGMVEDANLMFDEVRKMGLCVPNGYTYNCLLEVIAKSSDADIAEMRLKEMQDMGWGKDKHTLTSMLQVYCNSGKLDATLRVFTEMYEKGWADVYVYSILVVSFSKLGEVNKAFELVERMEGSNMRLNEKTFYVLIHGFARANRVDKALKLFDKMLESGFMPGISLYDVLIERLCKNREFGKAFDLYAGIKDHGLRPDVDLLKKLTSYFSDESELALLLRGMPGDVSRASKTLLYNSFISFYINSGSPEKAWELLRAMTGDGCVDNPVMAEFLNSEDGCFADATSFTLVINNLVESGKLDSALSLFREMRKMGCEGSTFLYNNLINGLCDSNRLDEALEIVNEMKNSGLELTQFTYNCVYGYMCRRRDVPGALSLLKEMRHNGHEPWIKHSTSLVKQLSENHRVVEACQFLNDMVKEGFLPDIVAYSAALNGLIKIQKLDQAVELFRDLCARGRQPDVVAYNILISGLSKAGRVSEANEIVNEMVVSGLVPSVVTYNLLIDGWCKIGEVDNALQCLSRMCEEERNPNVISYTSVINGLCNVGRPDDALKLWDEMVAEGCEPNKITFMAMIHGLCKCVRTKEAIRFFRSMQDKEMKADAFIYVALLTSLVLDENFSGALELLKELIEAGSFPCSDEKVNSRMMDVVTKLSEESHTSDDVRELISRGLIPAIDPVVKGE</sequence>
<accession>A0ACB9QV81</accession>
<keyword evidence="2" id="KW-1185">Reference proteome</keyword>
<reference evidence="2" key="1">
    <citation type="journal article" date="2023" name="Front. Plant Sci.">
        <title>Chromosomal-level genome assembly of Melastoma candidum provides insights into trichome evolution.</title>
        <authorList>
            <person name="Zhong Y."/>
            <person name="Wu W."/>
            <person name="Sun C."/>
            <person name="Zou P."/>
            <person name="Liu Y."/>
            <person name="Dai S."/>
            <person name="Zhou R."/>
        </authorList>
    </citation>
    <scope>NUCLEOTIDE SEQUENCE [LARGE SCALE GENOMIC DNA]</scope>
</reference>
<gene>
    <name evidence="1" type="ORF">MLD38_019066</name>
</gene>
<name>A0ACB9QV81_9MYRT</name>
<comment type="caution">
    <text evidence="1">The sequence shown here is derived from an EMBL/GenBank/DDBJ whole genome shotgun (WGS) entry which is preliminary data.</text>
</comment>
<evidence type="ECO:0000313" key="2">
    <source>
        <dbReference type="Proteomes" id="UP001057402"/>
    </source>
</evidence>
<protein>
    <submittedName>
        <fullName evidence="1">Uncharacterized protein</fullName>
    </submittedName>
</protein>
<proteinExistence type="predicted"/>
<dbReference type="EMBL" id="CM042884">
    <property type="protein sequence ID" value="KAI4370752.1"/>
    <property type="molecule type" value="Genomic_DNA"/>
</dbReference>